<comment type="caution">
    <text evidence="1">The sequence shown here is derived from an EMBL/GenBank/DDBJ whole genome shotgun (WGS) entry which is preliminary data.</text>
</comment>
<sequence>MMQKTFVALSPSYEFLNSSNNKDGFFDIENSEKYFPNSPCFSNNIHDVFGFIDNVCYKNDDDTKNSEKVLNEFYSRVRELNLKWVSEVTELLLKKNINSSIKKNTDTYIYSEKTEQNILSNTKNTKSLGFMISNKNKIKQVFDYENVDSNIPNNNKNSVTQSKNIINCFMLPELAKGIHKNDKIHFNQKNYMPPFDILHTDQMRSSMPISKLDYYYQSNSEYKDIAFQKSQEHLHLEQNKSYTLKHNNSTEYFQNTFRDHFCNTLVAPDAMMQSNQYLHEYPLNVSCSDFIEDKKCSENSYLTSQNTNHITKRQQMEEFLLNYKKNSNYNRSDLSQLYNDVGTTIFNINCYGKKEYLINSYKKNLIDANELINLIQNIRISKNKIIHNSHKYILSRYLIPNISKFLSTSALGNNQNKQKIFENAGQNNPENINYNKEDFECMYKDPIYVGFIEKAELSLEIFYFNVLLYINSLINFKD</sequence>
<gene>
    <name evidence="1" type="ORF">BB561_006401</name>
</gene>
<proteinExistence type="predicted"/>
<keyword evidence="2" id="KW-1185">Reference proteome</keyword>
<reference evidence="1 2" key="1">
    <citation type="journal article" date="2018" name="MBio">
        <title>Comparative Genomics Reveals the Core Gene Toolbox for the Fungus-Insect Symbiosis.</title>
        <authorList>
            <person name="Wang Y."/>
            <person name="Stata M."/>
            <person name="Wang W."/>
            <person name="Stajich J.E."/>
            <person name="White M.M."/>
            <person name="Moncalvo J.M."/>
        </authorList>
    </citation>
    <scope>NUCLEOTIDE SEQUENCE [LARGE SCALE GENOMIC DNA]</scope>
    <source>
        <strain evidence="1 2">SWE-8-4</strain>
    </source>
</reference>
<name>A0A2T9Y4K0_9FUNG</name>
<dbReference type="AlphaFoldDB" id="A0A2T9Y4K0"/>
<organism evidence="1 2">
    <name type="scientific">Smittium simulii</name>
    <dbReference type="NCBI Taxonomy" id="133385"/>
    <lineage>
        <taxon>Eukaryota</taxon>
        <taxon>Fungi</taxon>
        <taxon>Fungi incertae sedis</taxon>
        <taxon>Zoopagomycota</taxon>
        <taxon>Kickxellomycotina</taxon>
        <taxon>Harpellomycetes</taxon>
        <taxon>Harpellales</taxon>
        <taxon>Legeriomycetaceae</taxon>
        <taxon>Smittium</taxon>
    </lineage>
</organism>
<accession>A0A2T9Y4K0</accession>
<dbReference type="EMBL" id="MBFR01000523">
    <property type="protein sequence ID" value="PVU87272.1"/>
    <property type="molecule type" value="Genomic_DNA"/>
</dbReference>
<dbReference type="Proteomes" id="UP000245383">
    <property type="component" value="Unassembled WGS sequence"/>
</dbReference>
<evidence type="ECO:0000313" key="1">
    <source>
        <dbReference type="EMBL" id="PVU87272.1"/>
    </source>
</evidence>
<evidence type="ECO:0000313" key="2">
    <source>
        <dbReference type="Proteomes" id="UP000245383"/>
    </source>
</evidence>
<protein>
    <submittedName>
        <fullName evidence="1">Uncharacterized protein</fullName>
    </submittedName>
</protein>